<dbReference type="AlphaFoldDB" id="A0A427AFS5"/>
<dbReference type="EMBL" id="AMZH03002584">
    <property type="protein sequence ID" value="RRT75095.1"/>
    <property type="molecule type" value="Genomic_DNA"/>
</dbReference>
<evidence type="ECO:0000313" key="1">
    <source>
        <dbReference type="EMBL" id="RRT75095.1"/>
    </source>
</evidence>
<organism evidence="1 2">
    <name type="scientific">Ensete ventricosum</name>
    <name type="common">Abyssinian banana</name>
    <name type="synonym">Musa ensete</name>
    <dbReference type="NCBI Taxonomy" id="4639"/>
    <lineage>
        <taxon>Eukaryota</taxon>
        <taxon>Viridiplantae</taxon>
        <taxon>Streptophyta</taxon>
        <taxon>Embryophyta</taxon>
        <taxon>Tracheophyta</taxon>
        <taxon>Spermatophyta</taxon>
        <taxon>Magnoliopsida</taxon>
        <taxon>Liliopsida</taxon>
        <taxon>Zingiberales</taxon>
        <taxon>Musaceae</taxon>
        <taxon>Ensete</taxon>
    </lineage>
</organism>
<dbReference type="Proteomes" id="UP000287651">
    <property type="component" value="Unassembled WGS sequence"/>
</dbReference>
<sequence length="189" mass="20992">MENSLIIAGVSMVAASAEGRSGRVCLELGPQLPVLLHHVTTRRVKPKKEREKEDEEESIEHLRKSAKGDLVFERRGLWRFLLGGFLLLLRESPVGAAEEEEEEEGEAAALEAGRDNDLEFMASKGRQSSGGDDRLPEFSRRGTGLLRREASDSERRGAVWYFNRHFISLMSALIAPTKGPFGPIIGFTD</sequence>
<gene>
    <name evidence="1" type="ORF">B296_00013057</name>
</gene>
<proteinExistence type="predicted"/>
<comment type="caution">
    <text evidence="1">The sequence shown here is derived from an EMBL/GenBank/DDBJ whole genome shotgun (WGS) entry which is preliminary data.</text>
</comment>
<protein>
    <submittedName>
        <fullName evidence="1">Uncharacterized protein</fullName>
    </submittedName>
</protein>
<accession>A0A427AFS5</accession>
<evidence type="ECO:0000313" key="2">
    <source>
        <dbReference type="Proteomes" id="UP000287651"/>
    </source>
</evidence>
<reference evidence="1 2" key="1">
    <citation type="journal article" date="2014" name="Agronomy (Basel)">
        <title>A Draft Genome Sequence for Ensete ventricosum, the Drought-Tolerant Tree Against Hunger.</title>
        <authorList>
            <person name="Harrison J."/>
            <person name="Moore K.A."/>
            <person name="Paszkiewicz K."/>
            <person name="Jones T."/>
            <person name="Grant M."/>
            <person name="Ambacheew D."/>
            <person name="Muzemil S."/>
            <person name="Studholme D.J."/>
        </authorList>
    </citation>
    <scope>NUCLEOTIDE SEQUENCE [LARGE SCALE GENOMIC DNA]</scope>
</reference>
<name>A0A427AFS5_ENSVE</name>